<reference evidence="1 2" key="1">
    <citation type="submission" date="2015-10" db="EMBL/GenBank/DDBJ databases">
        <title>Genome analyses suggest a sexual origin of heterokaryosis in a supposedly ancient asexual fungus.</title>
        <authorList>
            <person name="Ropars J."/>
            <person name="Sedzielewska K."/>
            <person name="Noel J."/>
            <person name="Charron P."/>
            <person name="Farinelli L."/>
            <person name="Marton T."/>
            <person name="Kruger M."/>
            <person name="Pelin A."/>
            <person name="Brachmann A."/>
            <person name="Corradi N."/>
        </authorList>
    </citation>
    <scope>NUCLEOTIDE SEQUENCE [LARGE SCALE GENOMIC DNA]</scope>
    <source>
        <strain evidence="1 2">A4</strain>
    </source>
</reference>
<name>A0A2I1GWB1_9GLOM</name>
<gene>
    <name evidence="1" type="ORF">RhiirA4_424108</name>
</gene>
<proteinExistence type="predicted"/>
<dbReference type="AlphaFoldDB" id="A0A2I1GWB1"/>
<comment type="caution">
    <text evidence="1">The sequence shown here is derived from an EMBL/GenBank/DDBJ whole genome shotgun (WGS) entry which is preliminary data.</text>
</comment>
<dbReference type="Proteomes" id="UP000234323">
    <property type="component" value="Unassembled WGS sequence"/>
</dbReference>
<protein>
    <submittedName>
        <fullName evidence="1">Uncharacterized protein</fullName>
    </submittedName>
</protein>
<evidence type="ECO:0000313" key="1">
    <source>
        <dbReference type="EMBL" id="PKY50895.1"/>
    </source>
</evidence>
<keyword evidence="2" id="KW-1185">Reference proteome</keyword>
<accession>A0A2I1GWB1</accession>
<dbReference type="EMBL" id="LLXI01000938">
    <property type="protein sequence ID" value="PKY50895.1"/>
    <property type="molecule type" value="Genomic_DNA"/>
</dbReference>
<sequence>MTPVRTLNPVTDNHFTLSDLSSMKNIDFSTGNYIPDPFPTGIPIQRMLKKYNRSELRHDRLTSPPDRKDKIAKNIYKDHTQNINTSVRYYSRRKNMMDYLTQLMNFYHNEMQKHQQDAGLLLFTAENHLSFTKRFNIFTEKFSNNFKMIYRPKKSFQLIQRGFEVDLIPDDMGETSNDTKQLELRPRKWHLKFIHNYNDSYSLHSSKRNCLNNSKE</sequence>
<organism evidence="1 2">
    <name type="scientific">Rhizophagus irregularis</name>
    <dbReference type="NCBI Taxonomy" id="588596"/>
    <lineage>
        <taxon>Eukaryota</taxon>
        <taxon>Fungi</taxon>
        <taxon>Fungi incertae sedis</taxon>
        <taxon>Mucoromycota</taxon>
        <taxon>Glomeromycotina</taxon>
        <taxon>Glomeromycetes</taxon>
        <taxon>Glomerales</taxon>
        <taxon>Glomeraceae</taxon>
        <taxon>Rhizophagus</taxon>
    </lineage>
</organism>
<evidence type="ECO:0000313" key="2">
    <source>
        <dbReference type="Proteomes" id="UP000234323"/>
    </source>
</evidence>